<gene>
    <name evidence="1" type="ORF">NDU88_007419</name>
</gene>
<proteinExistence type="predicted"/>
<comment type="caution">
    <text evidence="1">The sequence shown here is derived from an EMBL/GenBank/DDBJ whole genome shotgun (WGS) entry which is preliminary data.</text>
</comment>
<accession>A0AAV7PRC8</accession>
<sequence length="101" mass="11040">MVARDTVPEDGVILDEQVGRMSDRFMPDVNAGADELELDYDEGSDEWEDGEVRIGNQEWQPVAKGNGSGGAIFSAVGVFHKSSVDSRGASRQRKEARKGNR</sequence>
<dbReference type="Proteomes" id="UP001066276">
    <property type="component" value="Chromosome 7"/>
</dbReference>
<reference evidence="1" key="1">
    <citation type="journal article" date="2022" name="bioRxiv">
        <title>Sequencing and chromosome-scale assembly of the giantPleurodeles waltlgenome.</title>
        <authorList>
            <person name="Brown T."/>
            <person name="Elewa A."/>
            <person name="Iarovenko S."/>
            <person name="Subramanian E."/>
            <person name="Araus A.J."/>
            <person name="Petzold A."/>
            <person name="Susuki M."/>
            <person name="Suzuki K.-i.T."/>
            <person name="Hayashi T."/>
            <person name="Toyoda A."/>
            <person name="Oliveira C."/>
            <person name="Osipova E."/>
            <person name="Leigh N.D."/>
            <person name="Simon A."/>
            <person name="Yun M.H."/>
        </authorList>
    </citation>
    <scope>NUCLEOTIDE SEQUENCE</scope>
    <source>
        <strain evidence="1">20211129_DDA</strain>
        <tissue evidence="1">Liver</tissue>
    </source>
</reference>
<evidence type="ECO:0000313" key="2">
    <source>
        <dbReference type="Proteomes" id="UP001066276"/>
    </source>
</evidence>
<name>A0AAV7PRC8_PLEWA</name>
<protein>
    <submittedName>
        <fullName evidence="1">Uncharacterized protein</fullName>
    </submittedName>
</protein>
<organism evidence="1 2">
    <name type="scientific">Pleurodeles waltl</name>
    <name type="common">Iberian ribbed newt</name>
    <dbReference type="NCBI Taxonomy" id="8319"/>
    <lineage>
        <taxon>Eukaryota</taxon>
        <taxon>Metazoa</taxon>
        <taxon>Chordata</taxon>
        <taxon>Craniata</taxon>
        <taxon>Vertebrata</taxon>
        <taxon>Euteleostomi</taxon>
        <taxon>Amphibia</taxon>
        <taxon>Batrachia</taxon>
        <taxon>Caudata</taxon>
        <taxon>Salamandroidea</taxon>
        <taxon>Salamandridae</taxon>
        <taxon>Pleurodelinae</taxon>
        <taxon>Pleurodeles</taxon>
    </lineage>
</organism>
<keyword evidence="2" id="KW-1185">Reference proteome</keyword>
<dbReference type="AlphaFoldDB" id="A0AAV7PRC8"/>
<dbReference type="EMBL" id="JANPWB010000011">
    <property type="protein sequence ID" value="KAJ1129048.1"/>
    <property type="molecule type" value="Genomic_DNA"/>
</dbReference>
<evidence type="ECO:0000313" key="1">
    <source>
        <dbReference type="EMBL" id="KAJ1129048.1"/>
    </source>
</evidence>